<sequence length="397" mass="43303">MDLVHRLLCLGPLTVPNWMLLPPSVGGVGSDWAARVSMEDVERMDAMGISASAAWSPIDDERELWHSLSLFCHPEQQPPVLAACPGLLHTRPHRPRAAPLPVLIGHLYGAARSQDVEEQARINQFIRDRFPECAYGDTSWKISSGQRRDGESTGMLSMSECRQPGAGTKQKNKKVMNPGWRRRSLCLRDTMQGETRNRCKILDMDYAVENHPALSINKKGAMKIEAGATMSSNTLLQRGHTEPFTGRVTVQISRESSTPKAQLQLFSNSAIGIGQSLRGEKMPAQRKGGVWVGKALTDKPLLTVRLSHMVPNQSPVSRWGWELERGGSGMLELAVPSSWTAASSARSSCSEPTAGDGACGGCGEHGLLLSDLMGSAELRFITRLLQQESSLVGPHSH</sequence>
<organism evidence="2 3">
    <name type="scientific">Anas platyrhynchos</name>
    <name type="common">Mallard</name>
    <name type="synonym">Anas boschas</name>
    <dbReference type="NCBI Taxonomy" id="8839"/>
    <lineage>
        <taxon>Eukaryota</taxon>
        <taxon>Metazoa</taxon>
        <taxon>Chordata</taxon>
        <taxon>Craniata</taxon>
        <taxon>Vertebrata</taxon>
        <taxon>Euteleostomi</taxon>
        <taxon>Archelosauria</taxon>
        <taxon>Archosauria</taxon>
        <taxon>Dinosauria</taxon>
        <taxon>Saurischia</taxon>
        <taxon>Theropoda</taxon>
        <taxon>Coelurosauria</taxon>
        <taxon>Aves</taxon>
        <taxon>Neognathae</taxon>
        <taxon>Galloanserae</taxon>
        <taxon>Anseriformes</taxon>
        <taxon>Anatidae</taxon>
        <taxon>Anatinae</taxon>
        <taxon>Anas</taxon>
    </lineage>
</organism>
<evidence type="ECO:0000256" key="1">
    <source>
        <dbReference type="SAM" id="MobiDB-lite"/>
    </source>
</evidence>
<accession>R0JSP1</accession>
<keyword evidence="3" id="KW-1185">Reference proteome</keyword>
<dbReference type="AlphaFoldDB" id="R0JSP1"/>
<evidence type="ECO:0000313" key="3">
    <source>
        <dbReference type="Proteomes" id="UP000296049"/>
    </source>
</evidence>
<protein>
    <submittedName>
        <fullName evidence="2">Uncharacterized protein</fullName>
    </submittedName>
</protein>
<dbReference type="EMBL" id="KB743197">
    <property type="protein sequence ID" value="EOB00431.1"/>
    <property type="molecule type" value="Genomic_DNA"/>
</dbReference>
<gene>
    <name evidence="2" type="ORF">Anapl_00710</name>
</gene>
<proteinExistence type="predicted"/>
<reference evidence="3" key="1">
    <citation type="journal article" date="2013" name="Nat. Genet.">
        <title>The duck genome and transcriptome provide insight into an avian influenza virus reservoir species.</title>
        <authorList>
            <person name="Huang Y."/>
            <person name="Li Y."/>
            <person name="Burt D.W."/>
            <person name="Chen H."/>
            <person name="Zhang Y."/>
            <person name="Qian W."/>
            <person name="Kim H."/>
            <person name="Gan S."/>
            <person name="Zhao Y."/>
            <person name="Li J."/>
            <person name="Yi K."/>
            <person name="Feng H."/>
            <person name="Zhu P."/>
            <person name="Li B."/>
            <person name="Liu Q."/>
            <person name="Fairley S."/>
            <person name="Magor K.E."/>
            <person name="Du Z."/>
            <person name="Hu X."/>
            <person name="Goodman L."/>
            <person name="Tafer H."/>
            <person name="Vignal A."/>
            <person name="Lee T."/>
            <person name="Kim K.W."/>
            <person name="Sheng Z."/>
            <person name="An Y."/>
            <person name="Searle S."/>
            <person name="Herrero J."/>
            <person name="Groenen M.A."/>
            <person name="Crooijmans R.P."/>
            <person name="Faraut T."/>
            <person name="Cai Q."/>
            <person name="Webster R.G."/>
            <person name="Aldridge J.R."/>
            <person name="Warren W.C."/>
            <person name="Bartschat S."/>
            <person name="Kehr S."/>
            <person name="Marz M."/>
            <person name="Stadler P.F."/>
            <person name="Smith J."/>
            <person name="Kraus R.H."/>
            <person name="Zhao Y."/>
            <person name="Ren L."/>
            <person name="Fei J."/>
            <person name="Morisson M."/>
            <person name="Kaiser P."/>
            <person name="Griffin D.K."/>
            <person name="Rao M."/>
            <person name="Pitel F."/>
            <person name="Wang J."/>
            <person name="Li N."/>
        </authorList>
    </citation>
    <scope>NUCLEOTIDE SEQUENCE [LARGE SCALE GENOMIC DNA]</scope>
</reference>
<dbReference type="Proteomes" id="UP000296049">
    <property type="component" value="Unassembled WGS sequence"/>
</dbReference>
<evidence type="ECO:0000313" key="2">
    <source>
        <dbReference type="EMBL" id="EOB00431.1"/>
    </source>
</evidence>
<feature type="region of interest" description="Disordered" evidence="1">
    <location>
        <begin position="141"/>
        <end position="175"/>
    </location>
</feature>
<name>R0JSP1_ANAPL</name>